<gene>
    <name evidence="1" type="ORF">AMD01_09110</name>
</gene>
<organism evidence="1 2">
    <name type="scientific">Priestia koreensis</name>
    <dbReference type="NCBI Taxonomy" id="284581"/>
    <lineage>
        <taxon>Bacteria</taxon>
        <taxon>Bacillati</taxon>
        <taxon>Bacillota</taxon>
        <taxon>Bacilli</taxon>
        <taxon>Bacillales</taxon>
        <taxon>Bacillaceae</taxon>
        <taxon>Priestia</taxon>
    </lineage>
</organism>
<reference evidence="2" key="1">
    <citation type="submission" date="2015-08" db="EMBL/GenBank/DDBJ databases">
        <title>Fjat-14210 dsm16467.</title>
        <authorList>
            <person name="Liu B."/>
            <person name="Wang J."/>
            <person name="Zhu Y."/>
            <person name="Liu G."/>
            <person name="Chen Q."/>
            <person name="Chen Z."/>
            <person name="Lan J."/>
            <person name="Che J."/>
            <person name="Ge C."/>
            <person name="Shi H."/>
            <person name="Pan Z."/>
            <person name="Liu X."/>
        </authorList>
    </citation>
    <scope>NUCLEOTIDE SEQUENCE [LARGE SCALE GENOMIC DNA]</scope>
    <source>
        <strain evidence="2">DSM 16467</strain>
    </source>
</reference>
<dbReference type="Proteomes" id="UP000037558">
    <property type="component" value="Unassembled WGS sequence"/>
</dbReference>
<accession>A0A0M0L4N8</accession>
<evidence type="ECO:0000313" key="2">
    <source>
        <dbReference type="Proteomes" id="UP000037558"/>
    </source>
</evidence>
<evidence type="ECO:0008006" key="3">
    <source>
        <dbReference type="Google" id="ProtNLM"/>
    </source>
</evidence>
<proteinExistence type="predicted"/>
<dbReference type="EMBL" id="LILC01000013">
    <property type="protein sequence ID" value="KOO46030.1"/>
    <property type="molecule type" value="Genomic_DNA"/>
</dbReference>
<dbReference type="SUPFAM" id="SSF53335">
    <property type="entry name" value="S-adenosyl-L-methionine-dependent methyltransferases"/>
    <property type="match status" value="1"/>
</dbReference>
<keyword evidence="2" id="KW-1185">Reference proteome</keyword>
<dbReference type="PATRIC" id="fig|284581.3.peg.1889"/>
<dbReference type="Gene3D" id="3.40.50.150">
    <property type="entry name" value="Vaccinia Virus protein VP39"/>
    <property type="match status" value="1"/>
</dbReference>
<comment type="caution">
    <text evidence="1">The sequence shown here is derived from an EMBL/GenBank/DDBJ whole genome shotgun (WGS) entry which is preliminary data.</text>
</comment>
<dbReference type="AlphaFoldDB" id="A0A0M0L4N8"/>
<sequence length="265" mass="30872">MPLENFYIIGHFRGGFTLDKTSLTINKHSWDEAATRFFGRNPLPEYGPLAPSEEELNLFGDVSGLRVLDVGCGSGHSLKYMNDHGANELWGLDLSTVQITAAQKVLEKSNVPFHLFESPMEENPGLPRDYFDIVYSIYALGWTTNMKQTLQHIHTYLKKDGVFIFSWEHPLHNRIRRDHDTFTVAKSYHEEGSYKHPAWNEPAYMQQYRISTYINLLIETGFRIEQLIEDVSLTEEDRERHENQWYSYDQAKLIPTTFIMKCTKK</sequence>
<evidence type="ECO:0000313" key="1">
    <source>
        <dbReference type="EMBL" id="KOO46030.1"/>
    </source>
</evidence>
<dbReference type="CDD" id="cd02440">
    <property type="entry name" value="AdoMet_MTases"/>
    <property type="match status" value="1"/>
</dbReference>
<name>A0A0M0L4N8_9BACI</name>
<protein>
    <recommendedName>
        <fullName evidence="3">Methyltransferase type 11 domain-containing protein</fullName>
    </recommendedName>
</protein>
<dbReference type="STRING" id="284581.AMD01_09110"/>
<dbReference type="PANTHER" id="PTHR43861">
    <property type="entry name" value="TRANS-ACONITATE 2-METHYLTRANSFERASE-RELATED"/>
    <property type="match status" value="1"/>
</dbReference>
<dbReference type="InterPro" id="IPR029063">
    <property type="entry name" value="SAM-dependent_MTases_sf"/>
</dbReference>
<dbReference type="Pfam" id="PF13489">
    <property type="entry name" value="Methyltransf_23"/>
    <property type="match status" value="1"/>
</dbReference>